<name>A0A4S2EZK9_9ACTN</name>
<evidence type="ECO:0000313" key="2">
    <source>
        <dbReference type="EMBL" id="TGY61835.1"/>
    </source>
</evidence>
<evidence type="ECO:0000256" key="1">
    <source>
        <dbReference type="SAM" id="Phobius"/>
    </source>
</evidence>
<keyword evidence="1" id="KW-1133">Transmembrane helix</keyword>
<evidence type="ECO:0000313" key="3">
    <source>
        <dbReference type="Proteomes" id="UP000310263"/>
    </source>
</evidence>
<dbReference type="EMBL" id="SRYE01000004">
    <property type="protein sequence ID" value="TGY61835.1"/>
    <property type="molecule type" value="Genomic_DNA"/>
</dbReference>
<comment type="caution">
    <text evidence="2">The sequence shown here is derived from an EMBL/GenBank/DDBJ whole genome shotgun (WGS) entry which is preliminary data.</text>
</comment>
<dbReference type="OrthoDB" id="3186517at2"/>
<sequence>MEIPLRLVCFLGAAITFLMICRSIRKQRIQIEDSLFWVCFVALLVLIAIFPQPIYWLSDLLGFVSPSNLILVGVIAIMLLRQYRDSAKISQLKYRLDQLAQEVALDDNREEAQERQERR</sequence>
<gene>
    <name evidence="2" type="ORF">E5334_07510</name>
</gene>
<keyword evidence="1" id="KW-0472">Membrane</keyword>
<feature type="transmembrane region" description="Helical" evidence="1">
    <location>
        <begin position="60"/>
        <end position="80"/>
    </location>
</feature>
<dbReference type="Proteomes" id="UP000310263">
    <property type="component" value="Unassembled WGS sequence"/>
</dbReference>
<reference evidence="2 3" key="1">
    <citation type="submission" date="2019-04" db="EMBL/GenBank/DDBJ databases">
        <title>Microbes associate with the intestines of laboratory mice.</title>
        <authorList>
            <person name="Navarre W."/>
            <person name="Wong E."/>
            <person name="Huang K."/>
            <person name="Tropini C."/>
            <person name="Ng K."/>
            <person name="Yu B."/>
        </authorList>
    </citation>
    <scope>NUCLEOTIDE SEQUENCE [LARGE SCALE GENOMIC DNA]</scope>
    <source>
        <strain evidence="2 3">NM07_P-09</strain>
    </source>
</reference>
<dbReference type="InterPro" id="IPR019277">
    <property type="entry name" value="DUF2304"/>
</dbReference>
<protein>
    <submittedName>
        <fullName evidence="2">DUF2304 domain-containing protein</fullName>
    </submittedName>
</protein>
<feature type="transmembrane region" description="Helical" evidence="1">
    <location>
        <begin position="6"/>
        <end position="23"/>
    </location>
</feature>
<proteinExistence type="predicted"/>
<dbReference type="RefSeq" id="WP_136012967.1">
    <property type="nucleotide sequence ID" value="NZ_SRYE01000004.1"/>
</dbReference>
<dbReference type="Pfam" id="PF10066">
    <property type="entry name" value="DUF2304"/>
    <property type="match status" value="1"/>
</dbReference>
<keyword evidence="1" id="KW-0812">Transmembrane</keyword>
<accession>A0A4S2EZK9</accession>
<organism evidence="2 3">
    <name type="scientific">Muricaecibacterium torontonense</name>
    <dbReference type="NCBI Taxonomy" id="3032871"/>
    <lineage>
        <taxon>Bacteria</taxon>
        <taxon>Bacillati</taxon>
        <taxon>Actinomycetota</taxon>
        <taxon>Coriobacteriia</taxon>
        <taxon>Coriobacteriales</taxon>
        <taxon>Atopobiaceae</taxon>
        <taxon>Muricaecibacterium</taxon>
    </lineage>
</organism>
<feature type="transmembrane region" description="Helical" evidence="1">
    <location>
        <begin position="35"/>
        <end position="54"/>
    </location>
</feature>
<keyword evidence="3" id="KW-1185">Reference proteome</keyword>
<dbReference type="AlphaFoldDB" id="A0A4S2EZK9"/>